<evidence type="ECO:0000256" key="1">
    <source>
        <dbReference type="SAM" id="MobiDB-lite"/>
    </source>
</evidence>
<feature type="region of interest" description="Disordered" evidence="1">
    <location>
        <begin position="50"/>
        <end position="93"/>
    </location>
</feature>
<proteinExistence type="predicted"/>
<dbReference type="AlphaFoldDB" id="A0A0E9WU71"/>
<feature type="signal peptide" evidence="2">
    <location>
        <begin position="1"/>
        <end position="19"/>
    </location>
</feature>
<feature type="chain" id="PRO_5002434591" description="Secreted protein" evidence="2">
    <location>
        <begin position="20"/>
        <end position="93"/>
    </location>
</feature>
<reference evidence="3" key="1">
    <citation type="submission" date="2014-11" db="EMBL/GenBank/DDBJ databases">
        <authorList>
            <person name="Amaro Gonzalez C."/>
        </authorList>
    </citation>
    <scope>NUCLEOTIDE SEQUENCE</scope>
</reference>
<name>A0A0E9WU71_ANGAN</name>
<evidence type="ECO:0000256" key="2">
    <source>
        <dbReference type="SAM" id="SignalP"/>
    </source>
</evidence>
<reference evidence="3" key="2">
    <citation type="journal article" date="2015" name="Fish Shellfish Immunol.">
        <title>Early steps in the European eel (Anguilla anguilla)-Vibrio vulnificus interaction in the gills: Role of the RtxA13 toxin.</title>
        <authorList>
            <person name="Callol A."/>
            <person name="Pajuelo D."/>
            <person name="Ebbesson L."/>
            <person name="Teles M."/>
            <person name="MacKenzie S."/>
            <person name="Amaro C."/>
        </authorList>
    </citation>
    <scope>NUCLEOTIDE SEQUENCE</scope>
</reference>
<protein>
    <recommendedName>
        <fullName evidence="4">Secreted protein</fullName>
    </recommendedName>
</protein>
<sequence>MHLCVCVCISGVLQLSVECKTIQRTAHVTVRSVNTNPTLCTCTMRISKTENHSRHKGLNSYTGDQGSGGSSPRSITNEQQPHHFGELPIHQLN</sequence>
<dbReference type="EMBL" id="GBXM01015492">
    <property type="protein sequence ID" value="JAH93085.1"/>
    <property type="molecule type" value="Transcribed_RNA"/>
</dbReference>
<evidence type="ECO:0000313" key="3">
    <source>
        <dbReference type="EMBL" id="JAH93085.1"/>
    </source>
</evidence>
<organism evidence="3">
    <name type="scientific">Anguilla anguilla</name>
    <name type="common">European freshwater eel</name>
    <name type="synonym">Muraena anguilla</name>
    <dbReference type="NCBI Taxonomy" id="7936"/>
    <lineage>
        <taxon>Eukaryota</taxon>
        <taxon>Metazoa</taxon>
        <taxon>Chordata</taxon>
        <taxon>Craniata</taxon>
        <taxon>Vertebrata</taxon>
        <taxon>Euteleostomi</taxon>
        <taxon>Actinopterygii</taxon>
        <taxon>Neopterygii</taxon>
        <taxon>Teleostei</taxon>
        <taxon>Anguilliformes</taxon>
        <taxon>Anguillidae</taxon>
        <taxon>Anguilla</taxon>
    </lineage>
</organism>
<feature type="compositionally biased region" description="Polar residues" evidence="1">
    <location>
        <begin position="59"/>
        <end position="79"/>
    </location>
</feature>
<evidence type="ECO:0008006" key="4">
    <source>
        <dbReference type="Google" id="ProtNLM"/>
    </source>
</evidence>
<keyword evidence="2" id="KW-0732">Signal</keyword>
<accession>A0A0E9WU71</accession>